<accession>A0A158ISC0</accession>
<dbReference type="STRING" id="326474.AWB65_05338"/>
<sequence>MSTWPYPWVQALIFYYWGVHTGYRREHLDERESRDDSLHKVGA</sequence>
<reference evidence="1" key="1">
    <citation type="submission" date="2016-01" db="EMBL/GenBank/DDBJ databases">
        <authorList>
            <person name="Peeters C."/>
        </authorList>
    </citation>
    <scope>NUCLEOTIDE SEQUENCE [LARGE SCALE GENOMIC DNA]</scope>
    <source>
        <strain evidence="1">LMG 22934</strain>
    </source>
</reference>
<dbReference type="EMBL" id="FCNW02000042">
    <property type="protein sequence ID" value="SAL59456.1"/>
    <property type="molecule type" value="Genomic_DNA"/>
</dbReference>
<name>A0A158ISC0_9BURK</name>
<gene>
    <name evidence="1" type="ORF">AWB65_05338</name>
</gene>
<dbReference type="AlphaFoldDB" id="A0A158ISC0"/>
<proteinExistence type="predicted"/>
<organism evidence="1 2">
    <name type="scientific">Caballeronia humi</name>
    <dbReference type="NCBI Taxonomy" id="326474"/>
    <lineage>
        <taxon>Bacteria</taxon>
        <taxon>Pseudomonadati</taxon>
        <taxon>Pseudomonadota</taxon>
        <taxon>Betaproteobacteria</taxon>
        <taxon>Burkholderiales</taxon>
        <taxon>Burkholderiaceae</taxon>
        <taxon>Caballeronia</taxon>
    </lineage>
</organism>
<keyword evidence="2" id="KW-1185">Reference proteome</keyword>
<protein>
    <submittedName>
        <fullName evidence="1">Amino-acid permease</fullName>
    </submittedName>
</protein>
<evidence type="ECO:0000313" key="1">
    <source>
        <dbReference type="EMBL" id="SAL59456.1"/>
    </source>
</evidence>
<dbReference type="Proteomes" id="UP000054977">
    <property type="component" value="Unassembled WGS sequence"/>
</dbReference>
<evidence type="ECO:0000313" key="2">
    <source>
        <dbReference type="Proteomes" id="UP000054977"/>
    </source>
</evidence>
<comment type="caution">
    <text evidence="1">The sequence shown here is derived from an EMBL/GenBank/DDBJ whole genome shotgun (WGS) entry which is preliminary data.</text>
</comment>